<keyword evidence="2" id="KW-1133">Transmembrane helix</keyword>
<reference evidence="3 4" key="1">
    <citation type="submission" date="2021-01" db="EMBL/GenBank/DDBJ databases">
        <title>Draft Genome Sequence and Polyhydroxyalkanoate Biosynthetic Potential of Jeongeupia naejangsanensis Type Strain DSM 24253.</title>
        <authorList>
            <person name="Turrini P."/>
            <person name="Artuso I."/>
            <person name="Lugli G.A."/>
            <person name="Frangipani E."/>
            <person name="Ventura M."/>
            <person name="Visca P."/>
        </authorList>
    </citation>
    <scope>NUCLEOTIDE SEQUENCE [LARGE SCALE GENOMIC DNA]</scope>
    <source>
        <strain evidence="3 4">DSM 24253</strain>
    </source>
</reference>
<accession>A0ABS2BPI1</accession>
<proteinExistence type="predicted"/>
<dbReference type="EMBL" id="JAESND010000009">
    <property type="protein sequence ID" value="MBM3117325.1"/>
    <property type="molecule type" value="Genomic_DNA"/>
</dbReference>
<protein>
    <submittedName>
        <fullName evidence="3">Uncharacterized protein</fullName>
    </submittedName>
</protein>
<keyword evidence="2" id="KW-0472">Membrane</keyword>
<evidence type="ECO:0000313" key="4">
    <source>
        <dbReference type="Proteomes" id="UP000809431"/>
    </source>
</evidence>
<comment type="caution">
    <text evidence="3">The sequence shown here is derived from an EMBL/GenBank/DDBJ whole genome shotgun (WGS) entry which is preliminary data.</text>
</comment>
<organism evidence="3 4">
    <name type="scientific">Jeongeupia naejangsanensis</name>
    <dbReference type="NCBI Taxonomy" id="613195"/>
    <lineage>
        <taxon>Bacteria</taxon>
        <taxon>Pseudomonadati</taxon>
        <taxon>Pseudomonadota</taxon>
        <taxon>Betaproteobacteria</taxon>
        <taxon>Neisseriales</taxon>
        <taxon>Chitinibacteraceae</taxon>
        <taxon>Jeongeupia</taxon>
    </lineage>
</organism>
<keyword evidence="2" id="KW-0812">Transmembrane</keyword>
<feature type="transmembrane region" description="Helical" evidence="2">
    <location>
        <begin position="16"/>
        <end position="35"/>
    </location>
</feature>
<dbReference type="RefSeq" id="WP_203539543.1">
    <property type="nucleotide sequence ID" value="NZ_JAESND010000009.1"/>
</dbReference>
<keyword evidence="4" id="KW-1185">Reference proteome</keyword>
<evidence type="ECO:0000256" key="2">
    <source>
        <dbReference type="SAM" id="Phobius"/>
    </source>
</evidence>
<evidence type="ECO:0000313" key="3">
    <source>
        <dbReference type="EMBL" id="MBM3117325.1"/>
    </source>
</evidence>
<feature type="region of interest" description="Disordered" evidence="1">
    <location>
        <begin position="51"/>
        <end position="73"/>
    </location>
</feature>
<evidence type="ECO:0000256" key="1">
    <source>
        <dbReference type="SAM" id="MobiDB-lite"/>
    </source>
</evidence>
<sequence length="187" mass="19736">MDTDSEKGSWWKTLPGVLSGVAAVIAAVGGLVAVLSQSGFFAEKKAAPAVPAQAGAQQPSAGPSAVVTERADRTPDAGADQLLRRLAQANIRNSVGEATMRTWLADSDWYRLLARESLAVVGDRRLRRDGADLDKISFFYVASLGFKSENELPAGHAINRGKLTQAIIGAYNDSNGAGAKVLQDLLE</sequence>
<gene>
    <name evidence="3" type="ORF">JMJ54_15930</name>
</gene>
<dbReference type="Proteomes" id="UP000809431">
    <property type="component" value="Unassembled WGS sequence"/>
</dbReference>
<feature type="compositionally biased region" description="Low complexity" evidence="1">
    <location>
        <begin position="51"/>
        <end position="65"/>
    </location>
</feature>
<name>A0ABS2BPI1_9NEIS</name>